<proteinExistence type="predicted"/>
<reference evidence="4 5" key="1">
    <citation type="journal article" date="2011" name="Science">
        <title>The Selaginella genome identifies genetic changes associated with the evolution of vascular plants.</title>
        <authorList>
            <person name="Banks J.A."/>
            <person name="Nishiyama T."/>
            <person name="Hasebe M."/>
            <person name="Bowman J.L."/>
            <person name="Gribskov M."/>
            <person name="dePamphilis C."/>
            <person name="Albert V.A."/>
            <person name="Aono N."/>
            <person name="Aoyama T."/>
            <person name="Ambrose B.A."/>
            <person name="Ashton N.W."/>
            <person name="Axtell M.J."/>
            <person name="Barker E."/>
            <person name="Barker M.S."/>
            <person name="Bennetzen J.L."/>
            <person name="Bonawitz N.D."/>
            <person name="Chapple C."/>
            <person name="Cheng C."/>
            <person name="Correa L.G."/>
            <person name="Dacre M."/>
            <person name="DeBarry J."/>
            <person name="Dreyer I."/>
            <person name="Elias M."/>
            <person name="Engstrom E.M."/>
            <person name="Estelle M."/>
            <person name="Feng L."/>
            <person name="Finet C."/>
            <person name="Floyd S.K."/>
            <person name="Frommer W.B."/>
            <person name="Fujita T."/>
            <person name="Gramzow L."/>
            <person name="Gutensohn M."/>
            <person name="Harholt J."/>
            <person name="Hattori M."/>
            <person name="Heyl A."/>
            <person name="Hirai T."/>
            <person name="Hiwatashi Y."/>
            <person name="Ishikawa M."/>
            <person name="Iwata M."/>
            <person name="Karol K.G."/>
            <person name="Koehler B."/>
            <person name="Kolukisaoglu U."/>
            <person name="Kubo M."/>
            <person name="Kurata T."/>
            <person name="Lalonde S."/>
            <person name="Li K."/>
            <person name="Li Y."/>
            <person name="Litt A."/>
            <person name="Lyons E."/>
            <person name="Manning G."/>
            <person name="Maruyama T."/>
            <person name="Michael T.P."/>
            <person name="Mikami K."/>
            <person name="Miyazaki S."/>
            <person name="Morinaga S."/>
            <person name="Murata T."/>
            <person name="Mueller-Roeber B."/>
            <person name="Nelson D.R."/>
            <person name="Obara M."/>
            <person name="Oguri Y."/>
            <person name="Olmstead R.G."/>
            <person name="Onodera N."/>
            <person name="Petersen B.L."/>
            <person name="Pils B."/>
            <person name="Prigge M."/>
            <person name="Rensing S.A."/>
            <person name="Riano-Pachon D.M."/>
            <person name="Roberts A.W."/>
            <person name="Sato Y."/>
            <person name="Scheller H.V."/>
            <person name="Schulz B."/>
            <person name="Schulz C."/>
            <person name="Shakirov E.V."/>
            <person name="Shibagaki N."/>
            <person name="Shinohara N."/>
            <person name="Shippen D.E."/>
            <person name="Soerensen I."/>
            <person name="Sotooka R."/>
            <person name="Sugimoto N."/>
            <person name="Sugita M."/>
            <person name="Sumikawa N."/>
            <person name="Tanurdzic M."/>
            <person name="Theissen G."/>
            <person name="Ulvskov P."/>
            <person name="Wakazuki S."/>
            <person name="Weng J.K."/>
            <person name="Willats W.W."/>
            <person name="Wipf D."/>
            <person name="Wolf P.G."/>
            <person name="Yang L."/>
            <person name="Zimmer A.D."/>
            <person name="Zhu Q."/>
            <person name="Mitros T."/>
            <person name="Hellsten U."/>
            <person name="Loque D."/>
            <person name="Otillar R."/>
            <person name="Salamov A."/>
            <person name="Schmutz J."/>
            <person name="Shapiro H."/>
            <person name="Lindquist E."/>
            <person name="Lucas S."/>
            <person name="Rokhsar D."/>
            <person name="Grigoriev I.V."/>
        </authorList>
    </citation>
    <scope>NUCLEOTIDE SEQUENCE [LARGE SCALE GENOMIC DNA]</scope>
</reference>
<dbReference type="InterPro" id="IPR032675">
    <property type="entry name" value="LRR_dom_sf"/>
</dbReference>
<evidence type="ECO:0000256" key="2">
    <source>
        <dbReference type="ARBA" id="ARBA00022737"/>
    </source>
</evidence>
<feature type="domain" description="Disease resistance R13L4/SHOC-2-like LRR" evidence="3">
    <location>
        <begin position="64"/>
        <end position="141"/>
    </location>
</feature>
<dbReference type="Proteomes" id="UP000001514">
    <property type="component" value="Unassembled WGS sequence"/>
</dbReference>
<dbReference type="InParanoid" id="D8S4H9"/>
<sequence>MAIYILENQKKATEYACLFLSGREFPAGLCKGTGQEKFNAKKLSLIGNQVENVDKLGTRAPDVEVLLLSNNIQLKHLTGRFLWSFKKLRVLDLSRTGLISLPMEIGKLKELVVLDISYSSIRSVPDSLGRLVKLEHLNMQNCPLKSFPVHKVSNLVNLRYLNTRGLYFEQLSVIPDELQSLAALEVLDVNTCRLLQKLPDYLAKSFLGLLALDLRGCTSLSQLPSDLQELQWLQKLDLEGCLSLQSLPEAFGSSGAFPSLQELFMTGCRRLEAFPELQPGALPRLRMLKLPFCARLQHLDIHPKALPNLVHLNLGGCAGLKELPDEEALRYFSYLEELVLNNTQISSLPASIGLLPRLKKL</sequence>
<protein>
    <recommendedName>
        <fullName evidence="3">Disease resistance R13L4/SHOC-2-like LRR domain-containing protein</fullName>
    </recommendedName>
</protein>
<dbReference type="AlphaFoldDB" id="D8S4H9"/>
<dbReference type="InterPro" id="IPR055414">
    <property type="entry name" value="LRR_R13L4/SHOC2-like"/>
</dbReference>
<dbReference type="Gramene" id="EFJ20755">
    <property type="protein sequence ID" value="EFJ20755"/>
    <property type="gene ID" value="SELMODRAFT_108463"/>
</dbReference>
<evidence type="ECO:0000313" key="5">
    <source>
        <dbReference type="Proteomes" id="UP000001514"/>
    </source>
</evidence>
<keyword evidence="5" id="KW-1185">Reference proteome</keyword>
<dbReference type="Pfam" id="PF23598">
    <property type="entry name" value="LRR_14"/>
    <property type="match status" value="1"/>
</dbReference>
<dbReference type="InterPro" id="IPR050216">
    <property type="entry name" value="LRR_domain-containing"/>
</dbReference>
<gene>
    <name evidence="4" type="ORF">SELMODRAFT_108463</name>
</gene>
<dbReference type="PANTHER" id="PTHR48051">
    <property type="match status" value="1"/>
</dbReference>
<dbReference type="KEGG" id="smo:SELMODRAFT_108463"/>
<evidence type="ECO:0000313" key="4">
    <source>
        <dbReference type="EMBL" id="EFJ20755.1"/>
    </source>
</evidence>
<dbReference type="OMA" id="ITHFTRC"/>
<dbReference type="PANTHER" id="PTHR48051:SF1">
    <property type="entry name" value="RAS SUPPRESSOR PROTEIN 1"/>
    <property type="match status" value="1"/>
</dbReference>
<organism evidence="5">
    <name type="scientific">Selaginella moellendorffii</name>
    <name type="common">Spikemoss</name>
    <dbReference type="NCBI Taxonomy" id="88036"/>
    <lineage>
        <taxon>Eukaryota</taxon>
        <taxon>Viridiplantae</taxon>
        <taxon>Streptophyta</taxon>
        <taxon>Embryophyta</taxon>
        <taxon>Tracheophyta</taxon>
        <taxon>Lycopodiopsida</taxon>
        <taxon>Selaginellales</taxon>
        <taxon>Selaginellaceae</taxon>
        <taxon>Selaginella</taxon>
    </lineage>
</organism>
<keyword evidence="1" id="KW-0433">Leucine-rich repeat</keyword>
<dbReference type="HOGENOM" id="CLU_768570_0_0_1"/>
<name>D8S4H9_SELML</name>
<dbReference type="Gene3D" id="3.80.10.10">
    <property type="entry name" value="Ribonuclease Inhibitor"/>
    <property type="match status" value="2"/>
</dbReference>
<evidence type="ECO:0000259" key="3">
    <source>
        <dbReference type="Pfam" id="PF23598"/>
    </source>
</evidence>
<keyword evidence="2" id="KW-0677">Repeat</keyword>
<evidence type="ECO:0000256" key="1">
    <source>
        <dbReference type="ARBA" id="ARBA00022614"/>
    </source>
</evidence>
<dbReference type="SUPFAM" id="SSF52058">
    <property type="entry name" value="L domain-like"/>
    <property type="match status" value="1"/>
</dbReference>
<dbReference type="STRING" id="88036.D8S4H9"/>
<dbReference type="EMBL" id="GL377601">
    <property type="protein sequence ID" value="EFJ20755.1"/>
    <property type="molecule type" value="Genomic_DNA"/>
</dbReference>
<feature type="non-terminal residue" evidence="4">
    <location>
        <position position="361"/>
    </location>
</feature>
<accession>D8S4H9</accession>